<evidence type="ECO:0000259" key="6">
    <source>
        <dbReference type="PROSITE" id="PS50043"/>
    </source>
</evidence>
<dbReference type="Pfam" id="PF00196">
    <property type="entry name" value="GerE"/>
    <property type="match status" value="1"/>
</dbReference>
<dbReference type="PANTHER" id="PTHR43214">
    <property type="entry name" value="TWO-COMPONENT RESPONSE REGULATOR"/>
    <property type="match status" value="1"/>
</dbReference>
<dbReference type="CDD" id="cd17535">
    <property type="entry name" value="REC_NarL-like"/>
    <property type="match status" value="1"/>
</dbReference>
<name>A0A0K2GXV3_9CORY</name>
<dbReference type="PANTHER" id="PTHR43214:SF24">
    <property type="entry name" value="TRANSCRIPTIONAL REGULATORY PROTEIN NARL-RELATED"/>
    <property type="match status" value="1"/>
</dbReference>
<keyword evidence="4" id="KW-0804">Transcription</keyword>
<dbReference type="STRING" id="1408189.CLAC_00780"/>
<dbReference type="RefSeq" id="WP_053411289.1">
    <property type="nucleotide sequence ID" value="NZ_CP006841.1"/>
</dbReference>
<evidence type="ECO:0000256" key="4">
    <source>
        <dbReference type="ARBA" id="ARBA00023163"/>
    </source>
</evidence>
<dbReference type="PROSITE" id="PS00622">
    <property type="entry name" value="HTH_LUXR_1"/>
    <property type="match status" value="1"/>
</dbReference>
<keyword evidence="3" id="KW-0238">DNA-binding</keyword>
<reference evidence="8 9" key="1">
    <citation type="submission" date="2013-10" db="EMBL/GenBank/DDBJ databases">
        <title>Complete genome sequence of Corynebacterium lactis DSM 45799(T), isolated from raw cow milk.</title>
        <authorList>
            <person name="Ruckert C."/>
            <person name="Albersmeier A."/>
            <person name="Lipski A."/>
            <person name="Kalinowski J."/>
        </authorList>
    </citation>
    <scope>NUCLEOTIDE SEQUENCE [LARGE SCALE GENOMIC DNA]</scope>
    <source>
        <strain evidence="8 9">RW2-5</strain>
    </source>
</reference>
<dbReference type="InterPro" id="IPR011006">
    <property type="entry name" value="CheY-like_superfamily"/>
</dbReference>
<feature type="domain" description="HTH luxR-type" evidence="6">
    <location>
        <begin position="152"/>
        <end position="216"/>
    </location>
</feature>
<dbReference type="InterPro" id="IPR001789">
    <property type="entry name" value="Sig_transdc_resp-reg_receiver"/>
</dbReference>
<evidence type="ECO:0000256" key="2">
    <source>
        <dbReference type="ARBA" id="ARBA00023015"/>
    </source>
</evidence>
<protein>
    <submittedName>
        <fullName evidence="8">LuxR family transcriptional regulator</fullName>
    </submittedName>
</protein>
<evidence type="ECO:0000313" key="9">
    <source>
        <dbReference type="Proteomes" id="UP000058446"/>
    </source>
</evidence>
<dbReference type="PATRIC" id="fig|1408189.4.peg.155"/>
<dbReference type="GO" id="GO:0000160">
    <property type="term" value="P:phosphorelay signal transduction system"/>
    <property type="evidence" value="ECO:0007669"/>
    <property type="project" value="InterPro"/>
</dbReference>
<feature type="modified residue" description="4-aspartylphosphate" evidence="5">
    <location>
        <position position="61"/>
    </location>
</feature>
<evidence type="ECO:0000256" key="3">
    <source>
        <dbReference type="ARBA" id="ARBA00023125"/>
    </source>
</evidence>
<dbReference type="SMART" id="SM00448">
    <property type="entry name" value="REC"/>
    <property type="match status" value="1"/>
</dbReference>
<keyword evidence="2" id="KW-0805">Transcription regulation</keyword>
<dbReference type="PROSITE" id="PS50110">
    <property type="entry name" value="RESPONSE_REGULATORY"/>
    <property type="match status" value="1"/>
</dbReference>
<sequence>MNVESVGTVRVVLADDEELMRNGIRMLIEADPGIDVVGEASNGKEALAVVEELRPDVVLMDIRMPVLGGIDATRRLCAKEDGPAVVMLTAFDTDEFIVDALEAGAAGFLLKNSSLEELVETIKGAATGRPLVSFAVLQRLTTIAKRGQHAAGTAAQELLSVREREVAELIARGMTNVEIAEHLLISLPTVKSHVARIMTKLEATNRVQIALRFVED</sequence>
<dbReference type="EMBL" id="CP006841">
    <property type="protein sequence ID" value="ALA66508.1"/>
    <property type="molecule type" value="Genomic_DNA"/>
</dbReference>
<dbReference type="InterPro" id="IPR016032">
    <property type="entry name" value="Sig_transdc_resp-reg_C-effctor"/>
</dbReference>
<dbReference type="CDD" id="cd06170">
    <property type="entry name" value="LuxR_C_like"/>
    <property type="match status" value="1"/>
</dbReference>
<dbReference type="SMART" id="SM00421">
    <property type="entry name" value="HTH_LUXR"/>
    <property type="match status" value="1"/>
</dbReference>
<evidence type="ECO:0000256" key="1">
    <source>
        <dbReference type="ARBA" id="ARBA00022553"/>
    </source>
</evidence>
<dbReference type="PROSITE" id="PS50043">
    <property type="entry name" value="HTH_LUXR_2"/>
    <property type="match status" value="1"/>
</dbReference>
<dbReference type="PRINTS" id="PR00038">
    <property type="entry name" value="HTHLUXR"/>
</dbReference>
<keyword evidence="9" id="KW-1185">Reference proteome</keyword>
<dbReference type="SUPFAM" id="SSF52172">
    <property type="entry name" value="CheY-like"/>
    <property type="match status" value="1"/>
</dbReference>
<dbReference type="InterPro" id="IPR058245">
    <property type="entry name" value="NreC/VraR/RcsB-like_REC"/>
</dbReference>
<dbReference type="GO" id="GO:0003677">
    <property type="term" value="F:DNA binding"/>
    <property type="evidence" value="ECO:0007669"/>
    <property type="project" value="UniProtKB-KW"/>
</dbReference>
<dbReference type="OrthoDB" id="9808843at2"/>
<dbReference type="Proteomes" id="UP000058446">
    <property type="component" value="Chromosome"/>
</dbReference>
<dbReference type="GO" id="GO:0006355">
    <property type="term" value="P:regulation of DNA-templated transcription"/>
    <property type="evidence" value="ECO:0007669"/>
    <property type="project" value="InterPro"/>
</dbReference>
<evidence type="ECO:0000313" key="8">
    <source>
        <dbReference type="EMBL" id="ALA66508.1"/>
    </source>
</evidence>
<feature type="domain" description="Response regulatory" evidence="7">
    <location>
        <begin position="10"/>
        <end position="126"/>
    </location>
</feature>
<organism evidence="8 9">
    <name type="scientific">Corynebacterium lactis RW2-5</name>
    <dbReference type="NCBI Taxonomy" id="1408189"/>
    <lineage>
        <taxon>Bacteria</taxon>
        <taxon>Bacillati</taxon>
        <taxon>Actinomycetota</taxon>
        <taxon>Actinomycetes</taxon>
        <taxon>Mycobacteriales</taxon>
        <taxon>Corynebacteriaceae</taxon>
        <taxon>Corynebacterium</taxon>
    </lineage>
</organism>
<evidence type="ECO:0000256" key="5">
    <source>
        <dbReference type="PROSITE-ProRule" id="PRU00169"/>
    </source>
</evidence>
<keyword evidence="1 5" id="KW-0597">Phosphoprotein</keyword>
<dbReference type="AlphaFoldDB" id="A0A0K2GXV3"/>
<dbReference type="InterPro" id="IPR039420">
    <property type="entry name" value="WalR-like"/>
</dbReference>
<evidence type="ECO:0000259" key="7">
    <source>
        <dbReference type="PROSITE" id="PS50110"/>
    </source>
</evidence>
<dbReference type="Pfam" id="PF00072">
    <property type="entry name" value="Response_reg"/>
    <property type="match status" value="1"/>
</dbReference>
<dbReference type="KEGG" id="clw:CLAC_00780"/>
<dbReference type="InterPro" id="IPR000792">
    <property type="entry name" value="Tscrpt_reg_LuxR_C"/>
</dbReference>
<dbReference type="SUPFAM" id="SSF46894">
    <property type="entry name" value="C-terminal effector domain of the bipartite response regulators"/>
    <property type="match status" value="1"/>
</dbReference>
<proteinExistence type="predicted"/>
<gene>
    <name evidence="8" type="ORF">CLAC_00780</name>
</gene>
<dbReference type="Gene3D" id="3.40.50.2300">
    <property type="match status" value="1"/>
</dbReference>
<accession>A0A0K2GXV3</accession>